<dbReference type="EMBL" id="JAWWNJ010000215">
    <property type="protein sequence ID" value="KAK6971305.1"/>
    <property type="molecule type" value="Genomic_DNA"/>
</dbReference>
<organism evidence="2 3">
    <name type="scientific">Favolaschia claudopus</name>
    <dbReference type="NCBI Taxonomy" id="2862362"/>
    <lineage>
        <taxon>Eukaryota</taxon>
        <taxon>Fungi</taxon>
        <taxon>Dikarya</taxon>
        <taxon>Basidiomycota</taxon>
        <taxon>Agaricomycotina</taxon>
        <taxon>Agaricomycetes</taxon>
        <taxon>Agaricomycetidae</taxon>
        <taxon>Agaricales</taxon>
        <taxon>Marasmiineae</taxon>
        <taxon>Mycenaceae</taxon>
        <taxon>Favolaschia</taxon>
    </lineage>
</organism>
<reference evidence="2 3" key="1">
    <citation type="journal article" date="2024" name="J Genomics">
        <title>Draft genome sequencing and assembly of Favolaschia claudopus CIRM-BRFM 2984 isolated from oak limbs.</title>
        <authorList>
            <person name="Navarro D."/>
            <person name="Drula E."/>
            <person name="Chaduli D."/>
            <person name="Cazenave R."/>
            <person name="Ahrendt S."/>
            <person name="Wang J."/>
            <person name="Lipzen A."/>
            <person name="Daum C."/>
            <person name="Barry K."/>
            <person name="Grigoriev I.V."/>
            <person name="Favel A."/>
            <person name="Rosso M.N."/>
            <person name="Martin F."/>
        </authorList>
    </citation>
    <scope>NUCLEOTIDE SEQUENCE [LARGE SCALE GENOMIC DNA]</scope>
    <source>
        <strain evidence="2 3">CIRM-BRFM 2984</strain>
    </source>
</reference>
<feature type="compositionally biased region" description="Low complexity" evidence="1">
    <location>
        <begin position="155"/>
        <end position="167"/>
    </location>
</feature>
<feature type="compositionally biased region" description="Acidic residues" evidence="1">
    <location>
        <begin position="95"/>
        <end position="117"/>
    </location>
</feature>
<evidence type="ECO:0000313" key="3">
    <source>
        <dbReference type="Proteomes" id="UP001362999"/>
    </source>
</evidence>
<feature type="region of interest" description="Disordered" evidence="1">
    <location>
        <begin position="94"/>
        <end position="117"/>
    </location>
</feature>
<comment type="caution">
    <text evidence="2">The sequence shown here is derived from an EMBL/GenBank/DDBJ whole genome shotgun (WGS) entry which is preliminary data.</text>
</comment>
<feature type="compositionally biased region" description="Low complexity" evidence="1">
    <location>
        <begin position="829"/>
        <end position="845"/>
    </location>
</feature>
<feature type="compositionally biased region" description="Polar residues" evidence="1">
    <location>
        <begin position="799"/>
        <end position="814"/>
    </location>
</feature>
<feature type="compositionally biased region" description="Low complexity" evidence="1">
    <location>
        <begin position="852"/>
        <end position="861"/>
    </location>
</feature>
<evidence type="ECO:0000256" key="1">
    <source>
        <dbReference type="SAM" id="MobiDB-lite"/>
    </source>
</evidence>
<feature type="compositionally biased region" description="Basic and acidic residues" evidence="1">
    <location>
        <begin position="749"/>
        <end position="770"/>
    </location>
</feature>
<name>A0AAV9Z3W6_9AGAR</name>
<protein>
    <submittedName>
        <fullName evidence="2">Uncharacterized protein</fullName>
    </submittedName>
</protein>
<evidence type="ECO:0000313" key="2">
    <source>
        <dbReference type="EMBL" id="KAK6971305.1"/>
    </source>
</evidence>
<sequence>MQIDDAEYAPTYYSILALDQTGNAARCVKPPQMQNNWSNGGGRPPPRFNARENSGAASQFSNAGGYVMFGVTDYTLTKATSRMDSPAAHMVIKESEDEETDFEDEESDGENQTDDDEGEVYLTLPRRQLQVNAADRTVPSTRAARKQTFDGDSETTIPNVVKTTPTKVTPGKIRDILEDVQPYDARQPRKVSRRNVPRAELNKTTHKIQTSKSSRRIGKEAVKRTWVEDQKFRARYTFPGIVERILDLEIPMSVREALVASKEIRTSLQDVIKVKNAESRSYWGAITLTLATRLAPERTGATTEVLYADVDRRVMAIIADDAGEETGTARNLGASSEGRASAGLDASNKLVWEQMMQEIAMLLRAWVQFVLLLGLHVATMLERGIRSDYEVRRVKKERETTHLNSFPTSALPNPPNETTNTSFMQISEHVAPVRCDSETFAEVDDLTIKHQAESQRLVSTAAALLPAVEARIQQLEASVIDDLHVRPRRGFGTMGSRPVSTAPASLDVVAATIETRDAATRNEQEVRPGQLWTGQVQRLNGNVLPGGQEVISSVFLNAEMRVQDPATGEMGAETGHAQVTFFKRPHERVQNWKMCAPYVSQRDVRRGDGAARRRRIATGARRIKEESHSPPAVLIPLITFPNLSNQRNCQLVNDNGHYLSHPVDVPPPVNAADMTKVGMSVDGRRVVLKTTNGTDGSPVRPGTPHPSTILHDQRPRILPSAPPQFSCGFFLATECRRRAIWKKTTSLRGGERQMDMEEGEVVERRGDESARSPILRPEAEMADISSDEERDQWAAGSPPANSVVGTGGSRCQSRISERRKAKSGQTLRSSSSTSTPHHPPLAFAAPLPPTTRPRLLDLTTPYRRYAQSPPVTSDEPSPSDESSAASIAQSASNESSRGGGEPPNHGWSMDETPLGGGRRPQRVGGGTRHPLFISGILRNDDDTLGTTSDSRERPPASINAPVRQSTTTSALPSAATSAEASAQLILPAGKIRLPTYERLSGVNERAAAHVYTQRCMMDESNHHIRKEAMEDQWAVAPAHDFLDVAGHGLRGELNHEAMSKVVYVNNEGLALERDRERLDRARTLTIHASACTSTPAILDSISTAEGAFMRILDAEPMMTPLQVGGGSPTSKFVDDLARARAFLLEFLDRLIALGLQRHIQQQPAVIHCLSPHPSALLKVAEFDRIRIAHAGFHSHGYHLISEVLSRVLHVQFKREELISHLLYAGYWERRFITLSNDLPRSLTAPPIPGLTIILRLLSRPFDRFPLVTNVILAENRDYLPPGVTAVTLIGGGIIQMGRSGDVVAQRDSLRPSLVVHAGDHSSNVANTTQRRNGVPRSRCLMNTGCSRTRKISTPTPSSSPCSFTRSSVFGEEASGLGGCEYDAQRITTDNRVVYNSW</sequence>
<feature type="region of interest" description="Disordered" evidence="1">
    <location>
        <begin position="747"/>
        <end position="974"/>
    </location>
</feature>
<gene>
    <name evidence="2" type="ORF">R3P38DRAFT_2813950</name>
</gene>
<feature type="region of interest" description="Disordered" evidence="1">
    <location>
        <begin position="132"/>
        <end position="167"/>
    </location>
</feature>
<dbReference type="Proteomes" id="UP001362999">
    <property type="component" value="Unassembled WGS sequence"/>
</dbReference>
<keyword evidence="3" id="KW-1185">Reference proteome</keyword>
<feature type="compositionally biased region" description="Low complexity" evidence="1">
    <location>
        <begin position="965"/>
        <end position="974"/>
    </location>
</feature>
<accession>A0AAV9Z3W6</accession>
<feature type="compositionally biased region" description="Gly residues" evidence="1">
    <location>
        <begin position="914"/>
        <end position="927"/>
    </location>
</feature>
<proteinExistence type="predicted"/>
<feature type="compositionally biased region" description="Low complexity" evidence="1">
    <location>
        <begin position="873"/>
        <end position="896"/>
    </location>
</feature>